<dbReference type="EMBL" id="KZ155838">
    <property type="protein sequence ID" value="OUS42332.1"/>
    <property type="molecule type" value="Genomic_DNA"/>
</dbReference>
<organism evidence="4">
    <name type="scientific">Ostreococcus tauri</name>
    <name type="common">Marine green alga</name>
    <dbReference type="NCBI Taxonomy" id="70448"/>
    <lineage>
        <taxon>Eukaryota</taxon>
        <taxon>Viridiplantae</taxon>
        <taxon>Chlorophyta</taxon>
        <taxon>Mamiellophyceae</taxon>
        <taxon>Mamiellales</taxon>
        <taxon>Bathycoccaceae</taxon>
        <taxon>Ostreococcus</taxon>
    </lineage>
</organism>
<proteinExistence type="predicted"/>
<dbReference type="PANTHER" id="PTHR21248">
    <property type="entry name" value="CARDIOLIPIN SYNTHASE"/>
    <property type="match status" value="1"/>
</dbReference>
<dbReference type="InterPro" id="IPR025202">
    <property type="entry name" value="PLD-like_dom"/>
</dbReference>
<dbReference type="Pfam" id="PF15249">
    <property type="entry name" value="GLTSCR1"/>
    <property type="match status" value="1"/>
</dbReference>
<dbReference type="eggNOG" id="ENOG502SUN4">
    <property type="taxonomic scope" value="Eukaryota"/>
</dbReference>
<dbReference type="PANTHER" id="PTHR21248:SF22">
    <property type="entry name" value="PHOSPHOLIPASE D"/>
    <property type="match status" value="1"/>
</dbReference>
<feature type="domain" description="Phospholipase D-like" evidence="2">
    <location>
        <begin position="287"/>
        <end position="420"/>
    </location>
</feature>
<feature type="region of interest" description="Disordered" evidence="1">
    <location>
        <begin position="68"/>
        <end position="125"/>
    </location>
</feature>
<feature type="compositionally biased region" description="Basic and acidic residues" evidence="1">
    <location>
        <begin position="83"/>
        <end position="102"/>
    </location>
</feature>
<feature type="compositionally biased region" description="Basic and acidic residues" evidence="1">
    <location>
        <begin position="109"/>
        <end position="125"/>
    </location>
</feature>
<accession>A0A1Y5I585</accession>
<evidence type="ECO:0000313" key="4">
    <source>
        <dbReference type="EMBL" id="OUS42332.1"/>
    </source>
</evidence>
<feature type="domain" description="GLTSCR protein conserved" evidence="3">
    <location>
        <begin position="43"/>
        <end position="186"/>
    </location>
</feature>
<dbReference type="InterPro" id="IPR015671">
    <property type="entry name" value="GSCR1_dom"/>
</dbReference>
<evidence type="ECO:0000256" key="1">
    <source>
        <dbReference type="SAM" id="MobiDB-lite"/>
    </source>
</evidence>
<dbReference type="GO" id="GO:0006793">
    <property type="term" value="P:phosphorus metabolic process"/>
    <property type="evidence" value="ECO:0007669"/>
    <property type="project" value="UniProtKB-ARBA"/>
</dbReference>
<dbReference type="AlphaFoldDB" id="A0A1Y5I585"/>
<name>A0A1Y5I585_OSTTA</name>
<evidence type="ECO:0008006" key="5">
    <source>
        <dbReference type="Google" id="ProtNLM"/>
    </source>
</evidence>
<reference evidence="4" key="1">
    <citation type="submission" date="2017-04" db="EMBL/GenBank/DDBJ databases">
        <title>Population genomics of picophytoplankton unveils novel chromosome hypervariability.</title>
        <authorList>
            <consortium name="DOE Joint Genome Institute"/>
            <person name="Blanc-Mathieu R."/>
            <person name="Krasovec M."/>
            <person name="Hebrard M."/>
            <person name="Yau S."/>
            <person name="Desgranges E."/>
            <person name="Martin J."/>
            <person name="Schackwitz W."/>
            <person name="Kuo A."/>
            <person name="Salin G."/>
            <person name="Donnadieu C."/>
            <person name="Desdevises Y."/>
            <person name="Sanchez-Ferandin S."/>
            <person name="Moreau H."/>
            <person name="Rivals E."/>
            <person name="Grigoriev I.V."/>
            <person name="Grimsley N."/>
            <person name="Eyre-Walker A."/>
            <person name="Piganeau G."/>
        </authorList>
    </citation>
    <scope>NUCLEOTIDE SEQUENCE [LARGE SCALE GENOMIC DNA]</scope>
    <source>
        <strain evidence="4">RCC 1115</strain>
    </source>
</reference>
<dbReference type="Pfam" id="PF13091">
    <property type="entry name" value="PLDc_2"/>
    <property type="match status" value="1"/>
</dbReference>
<dbReference type="Proteomes" id="UP000195557">
    <property type="component" value="Unassembled WGS sequence"/>
</dbReference>
<protein>
    <recommendedName>
        <fullName evidence="5">PLD phosphodiesterase domain-containing protein</fullName>
    </recommendedName>
</protein>
<dbReference type="SUPFAM" id="SSF56024">
    <property type="entry name" value="Phospholipase D/nuclease"/>
    <property type="match status" value="2"/>
</dbReference>
<sequence>MDDATDGSTRVVEVPSNGEIARLTASASARAKEDAAEAIVVTTATNATTPFESVDDVIARLMPFHAFAGPEDAGLDEGTTETTPERTRRGKTGEEGEEKSEIEASTSSRGDRGGDAEGRRLGREASWRRDAEAFAKDAAALGKRARAKLSSRRRSTDASTDALDIDERALIERLAWDHARSHLRLEQAHRSLAVHRFVKLEADVRSRELQLRAYERPRHAQGTDSGVAFAATIAHAPYAGDDYTMESIVRLKRPPPKTSVERAAPLRLLTSYSSVVEALRKELDTTQAGDVVRFSVYVFESGKSSDAVIAAMRRAVKRGVTIRCEIDGSPVSKFTRWCEQSTTLTDELQALQCELGRERFSFKPVKQASHAKFMIVQRKRGGGMPSIIFGGVNIGDRFSHWRDFAIRAEGQAVVDALRATMRRSSSTVASDTADIVFASNVPTGFCPMAWTFPRYFRFPGRFDIQRAMTDLLEDERYTRYYVAMAYIDSMGVDLLASTLRRDNTTLTLVVPRTPNVYHDANRKALGRLIKANDGREDNLKILLLDDMLHAKAFHAESDDDSIPAVGMIGSCNLKQRSLGQFVELNATIRQPALTMALRRHLRELAHEASPLSADDLRYQEPKATIEEWLG</sequence>
<gene>
    <name evidence="4" type="ORF">BE221DRAFT_142035</name>
</gene>
<dbReference type="Gene3D" id="3.30.870.10">
    <property type="entry name" value="Endonuclease Chain A"/>
    <property type="match status" value="2"/>
</dbReference>
<evidence type="ECO:0000259" key="2">
    <source>
        <dbReference type="Pfam" id="PF13091"/>
    </source>
</evidence>
<evidence type="ECO:0000259" key="3">
    <source>
        <dbReference type="Pfam" id="PF15249"/>
    </source>
</evidence>